<dbReference type="OMA" id="VWAADSE"/>
<keyword evidence="3" id="KW-1185">Reference proteome</keyword>
<dbReference type="InterPro" id="IPR001932">
    <property type="entry name" value="PPM-type_phosphatase-like_dom"/>
</dbReference>
<dbReference type="AlphaFoldDB" id="A0A2P6Q176"/>
<proteinExistence type="predicted"/>
<organism evidence="2 3">
    <name type="scientific">Rosa chinensis</name>
    <name type="common">China rose</name>
    <dbReference type="NCBI Taxonomy" id="74649"/>
    <lineage>
        <taxon>Eukaryota</taxon>
        <taxon>Viridiplantae</taxon>
        <taxon>Streptophyta</taxon>
        <taxon>Embryophyta</taxon>
        <taxon>Tracheophyta</taxon>
        <taxon>Spermatophyta</taxon>
        <taxon>Magnoliopsida</taxon>
        <taxon>eudicotyledons</taxon>
        <taxon>Gunneridae</taxon>
        <taxon>Pentapetalae</taxon>
        <taxon>rosids</taxon>
        <taxon>fabids</taxon>
        <taxon>Rosales</taxon>
        <taxon>Rosaceae</taxon>
        <taxon>Rosoideae</taxon>
        <taxon>Rosoideae incertae sedis</taxon>
        <taxon>Rosa</taxon>
    </lineage>
</organism>
<sequence length="337" mass="36815">MGICISCSDSGQKIQDGNENAMFFGKNSGSFRTQSLGSLYSKEGSKGLNQDSAILYQGYGVGDSSFCGVFDGHGKNGHIVSEMVKNHLPALLQSQMEALEQVTLVIQSDGEQNHNDETDTESEPSKNFDKWEEALVNAFKVMDKEIKLQENLDCSCSGSTAVVVIRQGEDLFIANLGDSRAILGTMTENGIEGIQLTTDLKPGLPNEAERIRACNGRVIALEHEKHIQRVWLPHEFLPGLAMSRAFGDFVLKDYGIIAAPDVSHHCLTSEDQFIVLATDGVWDVLSNNEVASIVWEAESAEAAARTVTETARATWSTKYPTSKIDDCTVVCLFFSSF</sequence>
<evidence type="ECO:0000313" key="2">
    <source>
        <dbReference type="EMBL" id="PRQ27924.1"/>
    </source>
</evidence>
<reference evidence="2 3" key="1">
    <citation type="journal article" date="2018" name="Nat. Genet.">
        <title>The Rosa genome provides new insights in the design of modern roses.</title>
        <authorList>
            <person name="Bendahmane M."/>
        </authorList>
    </citation>
    <scope>NUCLEOTIDE SEQUENCE [LARGE SCALE GENOMIC DNA]</scope>
    <source>
        <strain evidence="3">cv. Old Blush</strain>
    </source>
</reference>
<dbReference type="SMART" id="SM00332">
    <property type="entry name" value="PP2Cc"/>
    <property type="match status" value="1"/>
</dbReference>
<dbReference type="EMBL" id="PDCK01000044">
    <property type="protein sequence ID" value="PRQ27924.1"/>
    <property type="molecule type" value="Genomic_DNA"/>
</dbReference>
<accession>A0A2P6Q176</accession>
<dbReference type="Gene3D" id="3.60.40.10">
    <property type="entry name" value="PPM-type phosphatase domain"/>
    <property type="match status" value="1"/>
</dbReference>
<protein>
    <recommendedName>
        <fullName evidence="1">PPM-type phosphatase domain-containing protein</fullName>
    </recommendedName>
</protein>
<dbReference type="InterPro" id="IPR015655">
    <property type="entry name" value="PP2C"/>
</dbReference>
<dbReference type="STRING" id="74649.A0A2P6Q176"/>
<dbReference type="Proteomes" id="UP000238479">
    <property type="component" value="Chromosome 6"/>
</dbReference>
<dbReference type="OrthoDB" id="10264738at2759"/>
<evidence type="ECO:0000259" key="1">
    <source>
        <dbReference type="PROSITE" id="PS51746"/>
    </source>
</evidence>
<dbReference type="PROSITE" id="PS51746">
    <property type="entry name" value="PPM_2"/>
    <property type="match status" value="1"/>
</dbReference>
<dbReference type="GO" id="GO:0004722">
    <property type="term" value="F:protein serine/threonine phosphatase activity"/>
    <property type="evidence" value="ECO:0007669"/>
    <property type="project" value="InterPro"/>
</dbReference>
<dbReference type="Gramene" id="PRQ27924">
    <property type="protein sequence ID" value="PRQ27924"/>
    <property type="gene ID" value="RchiOBHm_Chr6g0310511"/>
</dbReference>
<comment type="caution">
    <text evidence="2">The sequence shown here is derived from an EMBL/GenBank/DDBJ whole genome shotgun (WGS) entry which is preliminary data.</text>
</comment>
<evidence type="ECO:0000313" key="3">
    <source>
        <dbReference type="Proteomes" id="UP000238479"/>
    </source>
</evidence>
<name>A0A2P6Q176_ROSCH</name>
<dbReference type="PANTHER" id="PTHR47992">
    <property type="entry name" value="PROTEIN PHOSPHATASE"/>
    <property type="match status" value="1"/>
</dbReference>
<dbReference type="SUPFAM" id="SSF81606">
    <property type="entry name" value="PP2C-like"/>
    <property type="match status" value="1"/>
</dbReference>
<feature type="domain" description="PPM-type phosphatase" evidence="1">
    <location>
        <begin position="36"/>
        <end position="334"/>
    </location>
</feature>
<dbReference type="Pfam" id="PF00481">
    <property type="entry name" value="PP2C"/>
    <property type="match status" value="1"/>
</dbReference>
<gene>
    <name evidence="2" type="ORF">RchiOBHm_Chr6g0310511</name>
</gene>
<keyword evidence="2" id="KW-0378">Hydrolase</keyword>
<dbReference type="CDD" id="cd00143">
    <property type="entry name" value="PP2Cc"/>
    <property type="match status" value="1"/>
</dbReference>
<dbReference type="InterPro" id="IPR036457">
    <property type="entry name" value="PPM-type-like_dom_sf"/>
</dbReference>